<evidence type="ECO:0000313" key="2">
    <source>
        <dbReference type="EMBL" id="KHJ94210.1"/>
    </source>
</evidence>
<dbReference type="OrthoDB" id="5859606at2759"/>
<proteinExistence type="predicted"/>
<gene>
    <name evidence="2" type="ORF">OESDEN_05865</name>
</gene>
<protein>
    <submittedName>
        <fullName evidence="2">Uncharacterized protein</fullName>
    </submittedName>
</protein>
<evidence type="ECO:0000313" key="3">
    <source>
        <dbReference type="Proteomes" id="UP000053660"/>
    </source>
</evidence>
<feature type="compositionally biased region" description="Basic and acidic residues" evidence="1">
    <location>
        <begin position="124"/>
        <end position="140"/>
    </location>
</feature>
<feature type="region of interest" description="Disordered" evidence="1">
    <location>
        <begin position="119"/>
        <end position="145"/>
    </location>
</feature>
<dbReference type="Proteomes" id="UP000053660">
    <property type="component" value="Unassembled WGS sequence"/>
</dbReference>
<keyword evidence="3" id="KW-1185">Reference proteome</keyword>
<organism evidence="2 3">
    <name type="scientific">Oesophagostomum dentatum</name>
    <name type="common">Nodular worm</name>
    <dbReference type="NCBI Taxonomy" id="61180"/>
    <lineage>
        <taxon>Eukaryota</taxon>
        <taxon>Metazoa</taxon>
        <taxon>Ecdysozoa</taxon>
        <taxon>Nematoda</taxon>
        <taxon>Chromadorea</taxon>
        <taxon>Rhabditida</taxon>
        <taxon>Rhabditina</taxon>
        <taxon>Rhabditomorpha</taxon>
        <taxon>Strongyloidea</taxon>
        <taxon>Strongylidae</taxon>
        <taxon>Oesophagostomum</taxon>
    </lineage>
</organism>
<dbReference type="EMBL" id="KN550418">
    <property type="protein sequence ID" value="KHJ94210.1"/>
    <property type="molecule type" value="Genomic_DNA"/>
</dbReference>
<evidence type="ECO:0000256" key="1">
    <source>
        <dbReference type="SAM" id="MobiDB-lite"/>
    </source>
</evidence>
<dbReference type="AlphaFoldDB" id="A0A0B1TFQ3"/>
<accession>A0A0B1TFQ3</accession>
<reference evidence="2 3" key="1">
    <citation type="submission" date="2014-03" db="EMBL/GenBank/DDBJ databases">
        <title>Draft genome of the hookworm Oesophagostomum dentatum.</title>
        <authorList>
            <person name="Mitreva M."/>
        </authorList>
    </citation>
    <scope>NUCLEOTIDE SEQUENCE [LARGE SCALE GENOMIC DNA]</scope>
    <source>
        <strain evidence="2 3">OD-Hann</strain>
    </source>
</reference>
<name>A0A0B1TFQ3_OESDE</name>
<sequence>MDYRPILIMKFDKVLTELSRASKEEREKRLSKLLQQLETQRGNLGFIEKDPLKRAILKKGLDIVKKRIDSMNEEPSTSKTESDLNAELEGEWRTVGDVEALEKEVERANRAVEVARNGNMSSETVEKAETRRAEMMERRRATSAALEKMKSAEEALQRYGEPSSKEFLLFSITEWPKLQQ</sequence>